<gene>
    <name evidence="3" type="ORF">GQ26_0092650</name>
</gene>
<feature type="region of interest" description="Disordered" evidence="2">
    <location>
        <begin position="76"/>
        <end position="96"/>
    </location>
</feature>
<feature type="compositionally biased region" description="Polar residues" evidence="2">
    <location>
        <begin position="128"/>
        <end position="142"/>
    </location>
</feature>
<organism evidence="3">
    <name type="scientific">Talaromyces marneffei PM1</name>
    <dbReference type="NCBI Taxonomy" id="1077442"/>
    <lineage>
        <taxon>Eukaryota</taxon>
        <taxon>Fungi</taxon>
        <taxon>Dikarya</taxon>
        <taxon>Ascomycota</taxon>
        <taxon>Pezizomycotina</taxon>
        <taxon>Eurotiomycetes</taxon>
        <taxon>Eurotiomycetidae</taxon>
        <taxon>Eurotiales</taxon>
        <taxon>Trichocomaceae</taxon>
        <taxon>Talaromyces</taxon>
        <taxon>Talaromyces sect. Talaromyces</taxon>
    </lineage>
</organism>
<dbReference type="eggNOG" id="ENOG502SNAC">
    <property type="taxonomic scope" value="Eukaryota"/>
</dbReference>
<comment type="caution">
    <text evidence="3">The sequence shown here is derived from an EMBL/GenBank/DDBJ whole genome shotgun (WGS) entry which is preliminary data.</text>
</comment>
<dbReference type="HOGENOM" id="CLU_507247_0_0_1"/>
<name>A0A093VI62_TALMA</name>
<feature type="region of interest" description="Disordered" evidence="2">
    <location>
        <begin position="115"/>
        <end position="142"/>
    </location>
</feature>
<feature type="compositionally biased region" description="Polar residues" evidence="2">
    <location>
        <begin position="164"/>
        <end position="175"/>
    </location>
</feature>
<accession>A0A093VI62</accession>
<dbReference type="AlphaFoldDB" id="A0A093VI62"/>
<dbReference type="EMBL" id="JPOX01000009">
    <property type="protein sequence ID" value="KFX49679.1"/>
    <property type="molecule type" value="Genomic_DNA"/>
</dbReference>
<feature type="region of interest" description="Disordered" evidence="2">
    <location>
        <begin position="370"/>
        <end position="392"/>
    </location>
</feature>
<keyword evidence="1" id="KW-0175">Coiled coil</keyword>
<feature type="region of interest" description="Disordered" evidence="2">
    <location>
        <begin position="157"/>
        <end position="184"/>
    </location>
</feature>
<reference evidence="3" key="1">
    <citation type="journal article" date="2014" name="PLoS Genet.">
        <title>Signature Gene Expression Reveals Novel Clues to the Molecular Mechanisms of Dimorphic Transition in Penicillium marneffei.</title>
        <authorList>
            <person name="Yang E."/>
            <person name="Wang G."/>
            <person name="Cai J."/>
            <person name="Woo P.C."/>
            <person name="Lau S.K."/>
            <person name="Yuen K.-Y."/>
            <person name="Chow W.-N."/>
            <person name="Lin X."/>
        </authorList>
    </citation>
    <scope>NUCLEOTIDE SEQUENCE [LARGE SCALE GENOMIC DNA]</scope>
    <source>
        <strain evidence="3">PM1</strain>
    </source>
</reference>
<evidence type="ECO:0000256" key="1">
    <source>
        <dbReference type="SAM" id="Coils"/>
    </source>
</evidence>
<sequence length="544" mass="61194">MATRGAPLTSLSSTDESRYRKEVLRLEDAETEDIIEEQLVAEASELGLKIPDIQIAASLAATINAGILDFTIPASSSSSSSTAGLTPPNRPSFTHPRSFADLVRSSVASVDQFASSLSEPTVSDRDQSGSIPSIDSFSTRPTSISSCDVRIIQPQATPHERPLWTQSPQQIYSPGSSASTSTSASALRLSERKRLSFINAIGRPFRKRRTPSAVNLPPNAHISLKRNEGGGANTVIVETKPVRTVETEHSEDAQAQGALQVEVPVFDEAAINRTMEDAKLRELLERHKAQRSRFVQLQNELLDSLKAAHLAAVAERRLSNSTAKKVKKEWNTDFLARMEERQLSVEIDQIKEFEKSKRNSQTRIKYMEGYVSTSSPPPSPELSGSECEPKSPQQLQQQLRTVTQRQQEQLAQEYLDWNSMDRLHEARIKVLRELQEQQLQETTARLEKELDTLIGKNAEAIIELERDHQRAEQELLQVFDAKKNRLRRRWNIEEAILRKRLENQSGLPYGPLPIVSFSVPDDDDGDGQYHNSNDREFWSMRYPF</sequence>
<evidence type="ECO:0000313" key="3">
    <source>
        <dbReference type="EMBL" id="KFX49679.1"/>
    </source>
</evidence>
<evidence type="ECO:0000256" key="2">
    <source>
        <dbReference type="SAM" id="MobiDB-lite"/>
    </source>
</evidence>
<proteinExistence type="predicted"/>
<protein>
    <submittedName>
        <fullName evidence="3">Transcription factor MafF</fullName>
    </submittedName>
</protein>
<feature type="coiled-coil region" evidence="1">
    <location>
        <begin position="432"/>
        <end position="481"/>
    </location>
</feature>